<dbReference type="InterPro" id="IPR003439">
    <property type="entry name" value="ABC_transporter-like_ATP-bd"/>
</dbReference>
<dbReference type="GO" id="GO:0016887">
    <property type="term" value="F:ATP hydrolysis activity"/>
    <property type="evidence" value="ECO:0007669"/>
    <property type="project" value="InterPro"/>
</dbReference>
<dbReference type="InterPro" id="IPR027417">
    <property type="entry name" value="P-loop_NTPase"/>
</dbReference>
<dbReference type="GO" id="GO:0005524">
    <property type="term" value="F:ATP binding"/>
    <property type="evidence" value="ECO:0007669"/>
    <property type="project" value="UniProtKB-KW"/>
</dbReference>
<dbReference type="Proteomes" id="UP000241434">
    <property type="component" value="Unassembled WGS sequence"/>
</dbReference>
<dbReference type="PROSITE" id="PS50893">
    <property type="entry name" value="ABC_TRANSPORTER_2"/>
    <property type="match status" value="1"/>
</dbReference>
<dbReference type="PANTHER" id="PTHR42939">
    <property type="entry name" value="ABC TRANSPORTER ATP-BINDING PROTEIN ALBC-RELATED"/>
    <property type="match status" value="1"/>
</dbReference>
<dbReference type="SUPFAM" id="SSF52540">
    <property type="entry name" value="P-loop containing nucleoside triphosphate hydrolases"/>
    <property type="match status" value="1"/>
</dbReference>
<dbReference type="InterPro" id="IPR003593">
    <property type="entry name" value="AAA+_ATPase"/>
</dbReference>
<dbReference type="EMBL" id="JYGE01000003">
    <property type="protein sequence ID" value="PSJ31833.1"/>
    <property type="molecule type" value="Genomic_DNA"/>
</dbReference>
<dbReference type="AlphaFoldDB" id="A0A2P7Q1I5"/>
<feature type="domain" description="ABC transporter" evidence="4">
    <location>
        <begin position="2"/>
        <end position="233"/>
    </location>
</feature>
<keyword evidence="3 5" id="KW-0067">ATP-binding</keyword>
<dbReference type="OrthoDB" id="9804819at2"/>
<keyword evidence="1" id="KW-0813">Transport</keyword>
<dbReference type="CDD" id="cd03230">
    <property type="entry name" value="ABC_DR_subfamily_A"/>
    <property type="match status" value="1"/>
</dbReference>
<dbReference type="InterPro" id="IPR017871">
    <property type="entry name" value="ABC_transporter-like_CS"/>
</dbReference>
<organism evidence="5 6">
    <name type="scientific">Peptostreptococcus russellii</name>
    <dbReference type="NCBI Taxonomy" id="215200"/>
    <lineage>
        <taxon>Bacteria</taxon>
        <taxon>Bacillati</taxon>
        <taxon>Bacillota</taxon>
        <taxon>Clostridia</taxon>
        <taxon>Peptostreptococcales</taxon>
        <taxon>Peptostreptococcaceae</taxon>
        <taxon>Peptostreptococcus</taxon>
    </lineage>
</organism>
<accession>A0A2P7Q1I5</accession>
<name>A0A2P7Q1I5_9FIRM</name>
<proteinExistence type="predicted"/>
<evidence type="ECO:0000256" key="1">
    <source>
        <dbReference type="ARBA" id="ARBA00022448"/>
    </source>
</evidence>
<evidence type="ECO:0000256" key="2">
    <source>
        <dbReference type="ARBA" id="ARBA00022741"/>
    </source>
</evidence>
<comment type="caution">
    <text evidence="5">The sequence shown here is derived from an EMBL/GenBank/DDBJ whole genome shotgun (WGS) entry which is preliminary data.</text>
</comment>
<protein>
    <submittedName>
        <fullName evidence="5">Multidrug ABC transporter ATP-binding protein</fullName>
    </submittedName>
</protein>
<gene>
    <name evidence="5" type="ORF">UF10_04260</name>
</gene>
<dbReference type="InterPro" id="IPR051782">
    <property type="entry name" value="ABC_Transporter_VariousFunc"/>
</dbReference>
<dbReference type="Pfam" id="PF00005">
    <property type="entry name" value="ABC_tran"/>
    <property type="match status" value="1"/>
</dbReference>
<keyword evidence="6" id="KW-1185">Reference proteome</keyword>
<reference evidence="5" key="1">
    <citation type="thesis" date="2015" institute="Rutgers" country="The State University of New Jersey, 14 College Farm Rd., New Brunswick, NJ, USA">
        <title>Ammonia toxicity in bacteria and its implications for treatment of and resource recovery from highly nitrogenous organic wastes.</title>
        <authorList>
            <person name="Luther A.K."/>
        </authorList>
    </citation>
    <scope>NUCLEOTIDE SEQUENCE</scope>
    <source>
        <strain evidence="5">RT-10B</strain>
    </source>
</reference>
<dbReference type="Gene3D" id="3.40.50.300">
    <property type="entry name" value="P-loop containing nucleotide triphosphate hydrolases"/>
    <property type="match status" value="1"/>
</dbReference>
<dbReference type="RefSeq" id="WP_106776585.1">
    <property type="nucleotide sequence ID" value="NZ_JYGE01000003.1"/>
</dbReference>
<evidence type="ECO:0000313" key="5">
    <source>
        <dbReference type="EMBL" id="PSJ31833.1"/>
    </source>
</evidence>
<dbReference type="PANTHER" id="PTHR42939:SF1">
    <property type="entry name" value="ABC TRANSPORTER ATP-BINDING PROTEIN ALBC-RELATED"/>
    <property type="match status" value="1"/>
</dbReference>
<evidence type="ECO:0000259" key="4">
    <source>
        <dbReference type="PROSITE" id="PS50893"/>
    </source>
</evidence>
<keyword evidence="2" id="KW-0547">Nucleotide-binding</keyword>
<evidence type="ECO:0000256" key="3">
    <source>
        <dbReference type="ARBA" id="ARBA00022840"/>
    </source>
</evidence>
<dbReference type="PROSITE" id="PS00211">
    <property type="entry name" value="ABC_TRANSPORTER_1"/>
    <property type="match status" value="1"/>
</dbReference>
<evidence type="ECO:0000313" key="6">
    <source>
        <dbReference type="Proteomes" id="UP000241434"/>
    </source>
</evidence>
<sequence length="239" mass="27369">MIVLKNITKKYKKQAHSRKKYMNYALDNVSLKIEEGKITAVLGINGAGKSTLLKIIAGIIKPNSGEVIIDDKKINESIYKKLIFVADCETHFPGFTIGEMIDFYKDFYETWNDEKADEMLEFFNLNKDDVIDSLSKGNIAKVKLVLSFSLDMKYILLDEPFSGIDIFKREEFVSIMARYMDENQAVILTTHEISEIEPIVDHVFILNDGRVVSDFEAEEMRSTEGKSIVDKIREVSKDE</sequence>
<dbReference type="SMART" id="SM00382">
    <property type="entry name" value="AAA"/>
    <property type="match status" value="1"/>
</dbReference>